<dbReference type="EMBL" id="LMUA01000015">
    <property type="protein sequence ID" value="KUE75831.1"/>
    <property type="molecule type" value="Genomic_DNA"/>
</dbReference>
<reference evidence="3 8" key="4">
    <citation type="submission" date="2019-08" db="EMBL/GenBank/DDBJ databases">
        <title>In-depth cultivation of the pig gut microbiome towards novel bacterial diversity and tailored functional studies.</title>
        <authorList>
            <person name="Wylensek D."/>
            <person name="Hitch T.C.A."/>
            <person name="Clavel T."/>
        </authorList>
    </citation>
    <scope>NUCLEOTIDE SEQUENCE [LARGE SCALE GENOMIC DNA]</scope>
    <source>
        <strain evidence="3 8">WCA3-601-WT-6J</strain>
    </source>
</reference>
<accession>A0A0D8J1W7</accession>
<accession>A0A0W7TPT7</accession>
<dbReference type="EMBL" id="JXXK01000005">
    <property type="protein sequence ID" value="KJF40719.1"/>
    <property type="molecule type" value="Genomic_DNA"/>
</dbReference>
<dbReference type="GeneID" id="42856139"/>
<reference evidence="2 7" key="2">
    <citation type="submission" date="2015-10" db="EMBL/GenBank/DDBJ databases">
        <title>A novel member of the family Ruminococcaceae isolated from human faeces.</title>
        <authorList>
            <person name="Shkoporov A.N."/>
            <person name="Chaplin A.V."/>
            <person name="Motuzova O.V."/>
            <person name="Kafarskaia L.I."/>
            <person name="Efimov B.A."/>
        </authorList>
    </citation>
    <scope>NUCLEOTIDE SEQUENCE [LARGE SCALE GENOMIC DNA]</scope>
    <source>
        <strain evidence="2 7">668</strain>
    </source>
</reference>
<protein>
    <submittedName>
        <fullName evidence="1">Uncharacterized protein</fullName>
    </submittedName>
</protein>
<evidence type="ECO:0000313" key="9">
    <source>
        <dbReference type="Proteomes" id="UP000449193"/>
    </source>
</evidence>
<evidence type="ECO:0000313" key="1">
    <source>
        <dbReference type="EMBL" id="KJF40719.1"/>
    </source>
</evidence>
<comment type="caution">
    <text evidence="1">The sequence shown here is derived from an EMBL/GenBank/DDBJ whole genome shotgun (WGS) entry which is preliminary data.</text>
</comment>
<evidence type="ECO:0000313" key="6">
    <source>
        <dbReference type="Proteomes" id="UP000032483"/>
    </source>
</evidence>
<gene>
    <name evidence="2" type="ORF">ASJ35_11520</name>
    <name evidence="3" type="ORF">FYJ76_03895</name>
    <name evidence="5" type="ORF">GMD52_04515</name>
    <name evidence="4" type="ORF">GMD59_13360</name>
    <name evidence="1" type="ORF">TQ39_05815</name>
</gene>
<evidence type="ECO:0000313" key="3">
    <source>
        <dbReference type="EMBL" id="MST91081.1"/>
    </source>
</evidence>
<sequence length="101" mass="11565">MAFTPKLTYKGRPLVRCKNDIYYGSLSDPYVIFMQVLTSKEENGVQVADRIHVTLLSTDTTKSPIERMKKQSDKNGLWSALEIGTIWLEKSLLDAKKEEKK</sequence>
<evidence type="ECO:0000313" key="8">
    <source>
        <dbReference type="Proteomes" id="UP000431913"/>
    </source>
</evidence>
<dbReference type="EMBL" id="WMZU01000023">
    <property type="protein sequence ID" value="MTS28266.1"/>
    <property type="molecule type" value="Genomic_DNA"/>
</dbReference>
<dbReference type="Proteomes" id="UP000053433">
    <property type="component" value="Unassembled WGS sequence"/>
</dbReference>
<dbReference type="AlphaFoldDB" id="A0A0D8J1W7"/>
<dbReference type="Proteomes" id="UP000032483">
    <property type="component" value="Unassembled WGS sequence"/>
</dbReference>
<dbReference type="EMBL" id="VUNJ01000003">
    <property type="protein sequence ID" value="MST91081.1"/>
    <property type="molecule type" value="Genomic_DNA"/>
</dbReference>
<proteinExistence type="predicted"/>
<dbReference type="EMBL" id="WMZR01000004">
    <property type="protein sequence ID" value="MTS50804.1"/>
    <property type="molecule type" value="Genomic_DNA"/>
</dbReference>
<evidence type="ECO:0000313" key="4">
    <source>
        <dbReference type="EMBL" id="MTS28266.1"/>
    </source>
</evidence>
<dbReference type="RefSeq" id="WP_009322073.1">
    <property type="nucleotide sequence ID" value="NZ_CAOJUJ010000010.1"/>
</dbReference>
<dbReference type="Proteomes" id="UP000431913">
    <property type="component" value="Unassembled WGS sequence"/>
</dbReference>
<name>A0A0D8J1W7_9FIRM</name>
<dbReference type="Proteomes" id="UP000449193">
    <property type="component" value="Unassembled WGS sequence"/>
</dbReference>
<keyword evidence="6" id="KW-1185">Reference proteome</keyword>
<reference evidence="9 10" key="3">
    <citation type="journal article" date="2019" name="Nat. Med.">
        <title>A library of human gut bacterial isolates paired with longitudinal multiomics data enables mechanistic microbiome research.</title>
        <authorList>
            <person name="Poyet M."/>
            <person name="Groussin M."/>
            <person name="Gibbons S.M."/>
            <person name="Avila-Pacheco J."/>
            <person name="Jiang X."/>
            <person name="Kearney S.M."/>
            <person name="Perrotta A.R."/>
            <person name="Berdy B."/>
            <person name="Zhao S."/>
            <person name="Lieberman T.D."/>
            <person name="Swanson P.K."/>
            <person name="Smith M."/>
            <person name="Roesemann S."/>
            <person name="Alexander J.E."/>
            <person name="Rich S.A."/>
            <person name="Livny J."/>
            <person name="Vlamakis H."/>
            <person name="Clish C."/>
            <person name="Bullock K."/>
            <person name="Deik A."/>
            <person name="Scott J."/>
            <person name="Pierce K.A."/>
            <person name="Xavier R.J."/>
            <person name="Alm E.J."/>
        </authorList>
    </citation>
    <scope>NUCLEOTIDE SEQUENCE [LARGE SCALE GENOMIC DNA]</scope>
    <source>
        <strain evidence="4 10">BIOML-A4</strain>
        <strain evidence="5 9">BIOML-A7</strain>
    </source>
</reference>
<evidence type="ECO:0000313" key="2">
    <source>
        <dbReference type="EMBL" id="KUE75831.1"/>
    </source>
</evidence>
<reference evidence="1" key="1">
    <citation type="submission" date="2015-02" db="EMBL/GenBank/DDBJ databases">
        <title>A novel member of the family Ruminococcaceae isolated from human feces.</title>
        <authorList>
            <person name="Shkoporov A.N."/>
            <person name="Chaplin A.V."/>
            <person name="Motuzova O.V."/>
            <person name="Kafarskaia L.I."/>
            <person name="Khokhlova E.V."/>
            <person name="Efimov B.A."/>
        </authorList>
    </citation>
    <scope>NUCLEOTIDE SEQUENCE [LARGE SCALE GENOMIC DNA]</scope>
    <source>
        <strain evidence="1">585-1</strain>
    </source>
</reference>
<organism evidence="1 6">
    <name type="scientific">Ruthenibacterium lactatiformans</name>
    <dbReference type="NCBI Taxonomy" id="1550024"/>
    <lineage>
        <taxon>Bacteria</taxon>
        <taxon>Bacillati</taxon>
        <taxon>Bacillota</taxon>
        <taxon>Clostridia</taxon>
        <taxon>Eubacteriales</taxon>
        <taxon>Oscillospiraceae</taxon>
        <taxon>Ruthenibacterium</taxon>
    </lineage>
</organism>
<dbReference type="Proteomes" id="UP000472755">
    <property type="component" value="Unassembled WGS sequence"/>
</dbReference>
<evidence type="ECO:0000313" key="5">
    <source>
        <dbReference type="EMBL" id="MTS50804.1"/>
    </source>
</evidence>
<evidence type="ECO:0000313" key="10">
    <source>
        <dbReference type="Proteomes" id="UP000472755"/>
    </source>
</evidence>
<evidence type="ECO:0000313" key="7">
    <source>
        <dbReference type="Proteomes" id="UP000053433"/>
    </source>
</evidence>